<dbReference type="Proteomes" id="UP000018840">
    <property type="component" value="Unassembled WGS sequence"/>
</dbReference>
<comment type="similarity">
    <text evidence="8">Belongs to the RNR ribonuclease family. RNase R subfamily.</text>
</comment>
<dbReference type="InterPro" id="IPR012340">
    <property type="entry name" value="NA-bd_OB-fold"/>
</dbReference>
<evidence type="ECO:0000259" key="11">
    <source>
        <dbReference type="PROSITE" id="PS50126"/>
    </source>
</evidence>
<dbReference type="EC" id="3.1.13.1" evidence="8"/>
<dbReference type="GO" id="GO:0003723">
    <property type="term" value="F:RNA binding"/>
    <property type="evidence" value="ECO:0007669"/>
    <property type="project" value="UniProtKB-UniRule"/>
</dbReference>
<dbReference type="Pfam" id="PF00575">
    <property type="entry name" value="S1"/>
    <property type="match status" value="1"/>
</dbReference>
<dbReference type="InterPro" id="IPR003029">
    <property type="entry name" value="S1_domain"/>
</dbReference>
<evidence type="ECO:0000313" key="13">
    <source>
        <dbReference type="Proteomes" id="UP000018840"/>
    </source>
</evidence>
<comment type="subcellular location">
    <subcellularLocation>
        <location evidence="2 8">Cytoplasm</location>
    </subcellularLocation>
</comment>
<gene>
    <name evidence="8" type="primary">rnr</name>
    <name evidence="12" type="ORF">Q612_NSC00283G0006</name>
</gene>
<dbReference type="PANTHER" id="PTHR23355">
    <property type="entry name" value="RIBONUCLEASE"/>
    <property type="match status" value="1"/>
</dbReference>
<dbReference type="InterPro" id="IPR001900">
    <property type="entry name" value="RNase_II/R"/>
</dbReference>
<evidence type="ECO:0000256" key="8">
    <source>
        <dbReference type="HAMAP-Rule" id="MF_01895"/>
    </source>
</evidence>
<dbReference type="GO" id="GO:0005829">
    <property type="term" value="C:cytosol"/>
    <property type="evidence" value="ECO:0007669"/>
    <property type="project" value="TreeGrafter"/>
</dbReference>
<evidence type="ECO:0000313" key="12">
    <source>
        <dbReference type="EMBL" id="ETI86701.1"/>
    </source>
</evidence>
<dbReference type="GO" id="GO:0006402">
    <property type="term" value="P:mRNA catabolic process"/>
    <property type="evidence" value="ECO:0007669"/>
    <property type="project" value="TreeGrafter"/>
</dbReference>
<dbReference type="InterPro" id="IPR050180">
    <property type="entry name" value="RNR_Ribonuclease"/>
</dbReference>
<keyword evidence="3 8" id="KW-0963">Cytoplasm</keyword>
<sequence length="698" mass="78660">MAKRVIDRMQGYSPGQMVTGVYKGYATNFGFLITDDKHEDIYIGKERRGNAMHNDTVQVEVLERKSQAGKYEGQVVRVVTHANETVVGTFELQKNFAVVTPDDERMGADIYIPADQMQDAKSGAKVLVRITKWPEAKRMAEGIIEEVLGYEGDKGLDISLIIASHHIPKIFPKEVLDEAEQVAKIPITPGDRMDFRDQPIITIDGADAKDFDDAVYCRTLDNGNRELGVHIADVSWYVKRGSELDKEAFRRGTSVYLADRVIPMLPEVLSNGVCSLNEGVDRYTMSVVMEVNKAGEVVNSKIGPGIIKSARRCTYAEVRKALLEDIYPDNLKPHLTMLKTWQELAERLIRMRTERGALSFDFPEFKILLDEEGKPIQIAKRDRTIAEKMVEEAMLLANETIAQFISKENRVAIFRVHQSPDKEKLQMVLNLLQVWGVQIELGAEVEPKDVQKMLAVAEEHGIQPIIETMTLRSLPQAYYDIVNWGHFGLASECYTHFTSPIRRYPDLVVHRLVREVLAGKSQPARDKQWLGRAAEQSSMAERRAVEAERETNDLKRTEYMAPFVGEAFDATVTGLANFGIFVALDNGAEGLVHTDVIDNGQGHFEERDYTFKDHGGQTIFQLGDTVRVTLAKADIEHRTLDFLLGEFNSLEEVAQASAAIRSRNKGKSKTKAAKKLAKAKRLKNKNGKRGKRGKRRRR</sequence>
<accession>W1TZ46</accession>
<dbReference type="Pfam" id="PF00773">
    <property type="entry name" value="RNB"/>
    <property type="match status" value="1"/>
</dbReference>
<dbReference type="PROSITE" id="PS50126">
    <property type="entry name" value="S1"/>
    <property type="match status" value="1"/>
</dbReference>
<evidence type="ECO:0000256" key="1">
    <source>
        <dbReference type="ARBA" id="ARBA00001849"/>
    </source>
</evidence>
<dbReference type="SUPFAM" id="SSF50249">
    <property type="entry name" value="Nucleic acid-binding proteins"/>
    <property type="match status" value="4"/>
</dbReference>
<comment type="function">
    <text evidence="8">3'-5' exoribonuclease that releases 5'-nucleoside monophosphates and is involved in maturation of structured RNAs.</text>
</comment>
<evidence type="ECO:0000256" key="3">
    <source>
        <dbReference type="ARBA" id="ARBA00022490"/>
    </source>
</evidence>
<proteinExistence type="inferred from homology"/>
<dbReference type="Gene3D" id="2.40.50.140">
    <property type="entry name" value="Nucleic acid-binding proteins"/>
    <property type="match status" value="3"/>
</dbReference>
<dbReference type="InterPro" id="IPR011805">
    <property type="entry name" value="RNase_R"/>
</dbReference>
<dbReference type="InterPro" id="IPR013223">
    <property type="entry name" value="RNase_B_OB_dom"/>
</dbReference>
<evidence type="ECO:0000256" key="4">
    <source>
        <dbReference type="ARBA" id="ARBA00022722"/>
    </source>
</evidence>
<dbReference type="InterPro" id="IPR040476">
    <property type="entry name" value="CSD2"/>
</dbReference>
<evidence type="ECO:0000256" key="10">
    <source>
        <dbReference type="SAM" id="MobiDB-lite"/>
    </source>
</evidence>
<dbReference type="InterPro" id="IPR022966">
    <property type="entry name" value="RNase_II/R_CS"/>
</dbReference>
<organism evidence="12 13">
    <name type="scientific">Negativicoccus succinicivorans DORA_17_25</name>
    <dbReference type="NCBI Taxonomy" id="1403945"/>
    <lineage>
        <taxon>Bacteria</taxon>
        <taxon>Bacillati</taxon>
        <taxon>Bacillota</taxon>
        <taxon>Negativicutes</taxon>
        <taxon>Veillonellales</taxon>
        <taxon>Veillonellaceae</taxon>
        <taxon>Negativicoccus</taxon>
    </lineage>
</organism>
<keyword evidence="9" id="KW-0175">Coiled coil</keyword>
<dbReference type="PANTHER" id="PTHR23355:SF9">
    <property type="entry name" value="DIS3-LIKE EXONUCLEASE 2"/>
    <property type="match status" value="1"/>
</dbReference>
<evidence type="ECO:0000256" key="5">
    <source>
        <dbReference type="ARBA" id="ARBA00022801"/>
    </source>
</evidence>
<keyword evidence="6 8" id="KW-0269">Exonuclease</keyword>
<dbReference type="EMBL" id="AZMC01000283">
    <property type="protein sequence ID" value="ETI86701.1"/>
    <property type="molecule type" value="Genomic_DNA"/>
</dbReference>
<feature type="domain" description="S1 motif" evidence="11">
    <location>
        <begin position="565"/>
        <end position="645"/>
    </location>
</feature>
<comment type="catalytic activity">
    <reaction evidence="1 8">
        <text>Exonucleolytic cleavage in the 3'- to 5'-direction to yield nucleoside 5'-phosphates.</text>
        <dbReference type="EC" id="3.1.13.1"/>
    </reaction>
</comment>
<dbReference type="SMART" id="SM00955">
    <property type="entry name" value="RNB"/>
    <property type="match status" value="1"/>
</dbReference>
<evidence type="ECO:0000256" key="2">
    <source>
        <dbReference type="ARBA" id="ARBA00004496"/>
    </source>
</evidence>
<dbReference type="InterPro" id="IPR004476">
    <property type="entry name" value="RNase_II/RNase_R"/>
</dbReference>
<keyword evidence="7 8" id="KW-0694">RNA-binding</keyword>
<protein>
    <recommendedName>
        <fullName evidence="8">Ribonuclease R</fullName>
        <shortName evidence="8">RNase R</shortName>
        <ecNumber evidence="8">3.1.13.1</ecNumber>
    </recommendedName>
</protein>
<dbReference type="CDD" id="cd04471">
    <property type="entry name" value="S1_RNase_R"/>
    <property type="match status" value="1"/>
</dbReference>
<evidence type="ECO:0000256" key="6">
    <source>
        <dbReference type="ARBA" id="ARBA00022839"/>
    </source>
</evidence>
<dbReference type="PATRIC" id="fig|1403945.3.peg.582"/>
<feature type="coiled-coil region" evidence="9">
    <location>
        <begin position="530"/>
        <end position="557"/>
    </location>
</feature>
<dbReference type="AlphaFoldDB" id="W1TZ46"/>
<keyword evidence="4 8" id="KW-0540">Nuclease</keyword>
<feature type="compositionally biased region" description="Basic residues" evidence="10">
    <location>
        <begin position="662"/>
        <end position="698"/>
    </location>
</feature>
<dbReference type="HAMAP" id="MF_01895">
    <property type="entry name" value="RNase_R"/>
    <property type="match status" value="1"/>
</dbReference>
<comment type="caution">
    <text evidence="12">The sequence shown here is derived from an EMBL/GenBank/DDBJ whole genome shotgun (WGS) entry which is preliminary data.</text>
</comment>
<dbReference type="GO" id="GO:0008859">
    <property type="term" value="F:exoribonuclease II activity"/>
    <property type="evidence" value="ECO:0007669"/>
    <property type="project" value="UniProtKB-UniRule"/>
</dbReference>
<dbReference type="Pfam" id="PF17876">
    <property type="entry name" value="CSD2"/>
    <property type="match status" value="1"/>
</dbReference>
<dbReference type="NCBIfam" id="TIGR02063">
    <property type="entry name" value="RNase_R"/>
    <property type="match status" value="1"/>
</dbReference>
<feature type="region of interest" description="Disordered" evidence="10">
    <location>
        <begin position="659"/>
        <end position="698"/>
    </location>
</feature>
<dbReference type="InterPro" id="IPR011129">
    <property type="entry name" value="CSD"/>
</dbReference>
<dbReference type="Pfam" id="PF08206">
    <property type="entry name" value="OB_RNB"/>
    <property type="match status" value="1"/>
</dbReference>
<evidence type="ECO:0000256" key="7">
    <source>
        <dbReference type="ARBA" id="ARBA00022884"/>
    </source>
</evidence>
<dbReference type="NCBIfam" id="TIGR00358">
    <property type="entry name" value="3_prime_RNase"/>
    <property type="match status" value="1"/>
</dbReference>
<name>W1TZ46_9FIRM</name>
<dbReference type="RefSeq" id="WP_024048404.1">
    <property type="nucleotide sequence ID" value="NZ_AZMC01000283.1"/>
</dbReference>
<dbReference type="SMART" id="SM00357">
    <property type="entry name" value="CSP"/>
    <property type="match status" value="2"/>
</dbReference>
<reference evidence="12 13" key="1">
    <citation type="submission" date="2013-12" db="EMBL/GenBank/DDBJ databases">
        <title>A Varibaculum cambriense genome reconstructed from a premature infant gut community with otherwise low bacterial novelty that shifts toward anaerobic metabolism during the third week of life.</title>
        <authorList>
            <person name="Brown C.T."/>
            <person name="Sharon I."/>
            <person name="Thomas B.C."/>
            <person name="Castelle C.J."/>
            <person name="Morowitz M.J."/>
            <person name="Banfield J.F."/>
        </authorList>
    </citation>
    <scope>NUCLEOTIDE SEQUENCE [LARGE SCALE GENOMIC DNA]</scope>
    <source>
        <strain evidence="13">DORA_17_25</strain>
    </source>
</reference>
<evidence type="ECO:0000256" key="9">
    <source>
        <dbReference type="SAM" id="Coils"/>
    </source>
</evidence>
<dbReference type="PROSITE" id="PS01175">
    <property type="entry name" value="RIBONUCLEASE_II"/>
    <property type="match status" value="1"/>
</dbReference>
<keyword evidence="5 8" id="KW-0378">Hydrolase</keyword>